<reference evidence="2" key="1">
    <citation type="submission" date="2021-01" db="EMBL/GenBank/DDBJ databases">
        <authorList>
            <person name="Corre E."/>
            <person name="Pelletier E."/>
            <person name="Niang G."/>
            <person name="Scheremetjew M."/>
            <person name="Finn R."/>
            <person name="Kale V."/>
            <person name="Holt S."/>
            <person name="Cochrane G."/>
            <person name="Meng A."/>
            <person name="Brown T."/>
            <person name="Cohen L."/>
        </authorList>
    </citation>
    <scope>NUCLEOTIDE SEQUENCE</scope>
    <source>
        <strain evidence="2">308</strain>
    </source>
</reference>
<protein>
    <submittedName>
        <fullName evidence="2">Uncharacterized protein</fullName>
    </submittedName>
</protein>
<organism evidence="2">
    <name type="scientific">Corethron hystrix</name>
    <dbReference type="NCBI Taxonomy" id="216773"/>
    <lineage>
        <taxon>Eukaryota</taxon>
        <taxon>Sar</taxon>
        <taxon>Stramenopiles</taxon>
        <taxon>Ochrophyta</taxon>
        <taxon>Bacillariophyta</taxon>
        <taxon>Coscinodiscophyceae</taxon>
        <taxon>Corethrophycidae</taxon>
        <taxon>Corethrales</taxon>
        <taxon>Corethraceae</taxon>
        <taxon>Corethron</taxon>
    </lineage>
</organism>
<name>A0A7S1BHD8_9STRA</name>
<feature type="transmembrane region" description="Helical" evidence="1">
    <location>
        <begin position="6"/>
        <end position="23"/>
    </location>
</feature>
<evidence type="ECO:0000313" key="2">
    <source>
        <dbReference type="EMBL" id="CAD8887438.1"/>
    </source>
</evidence>
<dbReference type="EMBL" id="HBFR01020330">
    <property type="protein sequence ID" value="CAD8887438.1"/>
    <property type="molecule type" value="Transcribed_RNA"/>
</dbReference>
<evidence type="ECO:0000256" key="1">
    <source>
        <dbReference type="SAM" id="Phobius"/>
    </source>
</evidence>
<proteinExistence type="predicted"/>
<dbReference type="AlphaFoldDB" id="A0A7S1BHD8"/>
<keyword evidence="1" id="KW-0472">Membrane</keyword>
<feature type="transmembrane region" description="Helical" evidence="1">
    <location>
        <begin position="155"/>
        <end position="173"/>
    </location>
</feature>
<gene>
    <name evidence="2" type="ORF">CHYS00102_LOCUS14636</name>
</gene>
<sequence>MNKFLYGFFLFGSSVFVDVKCFLPQVKRSKTNIHSLTSLNIFKSQSKSSSSAYPKYDKETQKWLITSPEQAEGYGPSGSLLRQGPLPFFRRIFSPSDYEQAVLKYMATEKCDRLEAQGNMDAYFENPSDWTYQKLQERSGKLSKRDYVTIDKKRVVLTLTWAVLVTTVLGQIVHEMATTNYSV</sequence>
<keyword evidence="1" id="KW-1133">Transmembrane helix</keyword>
<keyword evidence="1" id="KW-0812">Transmembrane</keyword>
<accession>A0A7S1BHD8</accession>